<dbReference type="InterPro" id="IPR023346">
    <property type="entry name" value="Lysozyme-like_dom_sf"/>
</dbReference>
<dbReference type="Pfam" id="PF00905">
    <property type="entry name" value="Transpeptidase"/>
    <property type="match status" value="1"/>
</dbReference>
<feature type="domain" description="Penicillin-binding C-terminal" evidence="15">
    <location>
        <begin position="599"/>
        <end position="681"/>
    </location>
</feature>
<dbReference type="OrthoDB" id="9766909at2"/>
<dbReference type="UniPathway" id="UPA00219"/>
<keyword evidence="5" id="KW-0645">Protease</keyword>
<dbReference type="Gene3D" id="3.40.710.10">
    <property type="entry name" value="DD-peptidase/beta-lactamase superfamily"/>
    <property type="match status" value="1"/>
</dbReference>
<gene>
    <name evidence="16" type="ORF">SAMN05421742_102134</name>
</gene>
<dbReference type="InterPro" id="IPR009647">
    <property type="entry name" value="PBP_C"/>
</dbReference>
<evidence type="ECO:0000256" key="8">
    <source>
        <dbReference type="ARBA" id="ARBA00022801"/>
    </source>
</evidence>
<evidence type="ECO:0000256" key="6">
    <source>
        <dbReference type="ARBA" id="ARBA00022676"/>
    </source>
</evidence>
<evidence type="ECO:0000313" key="16">
    <source>
        <dbReference type="EMBL" id="SDG69099.1"/>
    </source>
</evidence>
<dbReference type="InterPro" id="IPR036950">
    <property type="entry name" value="PBP_transglycosylase"/>
</dbReference>
<keyword evidence="9" id="KW-0511">Multifunctional enzyme</keyword>
<evidence type="ECO:0000259" key="15">
    <source>
        <dbReference type="Pfam" id="PF06832"/>
    </source>
</evidence>
<evidence type="ECO:0000259" key="13">
    <source>
        <dbReference type="Pfam" id="PF00905"/>
    </source>
</evidence>
<dbReference type="InterPro" id="IPR050396">
    <property type="entry name" value="Glycosyltr_51/Transpeptidase"/>
</dbReference>
<evidence type="ECO:0000256" key="2">
    <source>
        <dbReference type="ARBA" id="ARBA00007090"/>
    </source>
</evidence>
<feature type="region of interest" description="Disordered" evidence="12">
    <location>
        <begin position="646"/>
        <end position="666"/>
    </location>
</feature>
<dbReference type="Pfam" id="PF00912">
    <property type="entry name" value="Transgly"/>
    <property type="match status" value="1"/>
</dbReference>
<dbReference type="Proteomes" id="UP000217076">
    <property type="component" value="Unassembled WGS sequence"/>
</dbReference>
<comment type="similarity">
    <text evidence="3">In the N-terminal section; belongs to the glycosyltransferase 51 family.</text>
</comment>
<evidence type="ECO:0000256" key="10">
    <source>
        <dbReference type="ARBA" id="ARBA00044770"/>
    </source>
</evidence>
<feature type="domain" description="Penicillin-binding protein transpeptidase" evidence="13">
    <location>
        <begin position="302"/>
        <end position="515"/>
    </location>
</feature>
<dbReference type="Gene3D" id="1.10.3810.10">
    <property type="entry name" value="Biosynthetic peptidoglycan transglycosylase-like"/>
    <property type="match status" value="1"/>
</dbReference>
<evidence type="ECO:0000256" key="12">
    <source>
        <dbReference type="SAM" id="MobiDB-lite"/>
    </source>
</evidence>
<sequence length="697" mass="72206">MIARRLLAGGIGLAGLAGLFGPALLVDWLAARPLSRALPAVSSEVVAGDGTLLRPFLSPDGRWRLAVAVAEVDPFYRALLKAREDRRFGQHPGVDAPAVLRAAGQNLLAGGVVSGASTLAMQVARRLDPAPRTLAAKLRETARALALTRALGDDGVLRAYLTLAPFGGNLEGVRAGSLAWLGKPPARLSPAEAALLVALPQAPERLRPDRHPEAARRARDRVLAVAVEAGLLSAAEAARAAAEPLPSRRHALPRLAPHVARELVETAPGPVVRTTLDAALQVDLEALVAEHVAGLDAKTSAALVAVDLASFEVRAVVGSPGLLETARQGAVDMSRAVRSPGSTLKPLIYGLAFADGLAHPKTLIDDVPTRFGSYRPTNFSGGYLGQVTVGEALALSLNVPAVKLLARVGPARLAARLTAAGVTPRLPGEAPPGLALALGGVGVTLREMTGLYAMLGTGGRWRPPALTPRPAEAPPVRQLLDPVAAWEVGQILRTAPPPPGFLPGVAVKTGTSYGYRDAWALGFDGGMAIGVWVGRADGSPSPGRIGRDTAAPLLFKAFARLPGDDRRPPPPPPGRLVAASAADLPPALARFEPPTPGRGEGPRLGFPSDGLVLDWAGARRGVTLEAAGGQAPLTWLVDGRPLADLPGSRPGDWRRPARWQPQGPGAARLTVVDAAGRAASATVWLRREGPGPARLSP</sequence>
<dbReference type="GO" id="GO:0009252">
    <property type="term" value="P:peptidoglycan biosynthetic process"/>
    <property type="evidence" value="ECO:0007669"/>
    <property type="project" value="UniProtKB-UniPathway"/>
</dbReference>
<dbReference type="SUPFAM" id="SSF53955">
    <property type="entry name" value="Lysozyme-like"/>
    <property type="match status" value="1"/>
</dbReference>
<dbReference type="PANTHER" id="PTHR32282:SF15">
    <property type="entry name" value="PENICILLIN-BINDING PROTEIN 1C"/>
    <property type="match status" value="1"/>
</dbReference>
<evidence type="ECO:0000313" key="17">
    <source>
        <dbReference type="Proteomes" id="UP000217076"/>
    </source>
</evidence>
<keyword evidence="8" id="KW-0378">Hydrolase</keyword>
<dbReference type="RefSeq" id="WP_092615631.1">
    <property type="nucleotide sequence ID" value="NZ_FNCV01000002.1"/>
</dbReference>
<protein>
    <recommendedName>
        <fullName evidence="10">peptidoglycan glycosyltransferase</fullName>
        <ecNumber evidence="10">2.4.99.28</ecNumber>
    </recommendedName>
</protein>
<evidence type="ECO:0000256" key="9">
    <source>
        <dbReference type="ARBA" id="ARBA00023268"/>
    </source>
</evidence>
<dbReference type="InterPro" id="IPR012338">
    <property type="entry name" value="Beta-lactam/transpept-like"/>
</dbReference>
<dbReference type="STRING" id="83401.SAMN05421742_102134"/>
<dbReference type="EC" id="2.4.99.28" evidence="10"/>
<reference evidence="17" key="1">
    <citation type="submission" date="2016-10" db="EMBL/GenBank/DDBJ databases">
        <authorList>
            <person name="Varghese N."/>
            <person name="Submissions S."/>
        </authorList>
    </citation>
    <scope>NUCLEOTIDE SEQUENCE [LARGE SCALE GENOMIC DNA]</scope>
    <source>
        <strain evidence="17">930I</strain>
    </source>
</reference>
<dbReference type="EMBL" id="FNCV01000002">
    <property type="protein sequence ID" value="SDG69099.1"/>
    <property type="molecule type" value="Genomic_DNA"/>
</dbReference>
<dbReference type="InterPro" id="IPR001264">
    <property type="entry name" value="Glyco_trans_51"/>
</dbReference>
<keyword evidence="17" id="KW-1185">Reference proteome</keyword>
<organism evidence="16 17">
    <name type="scientific">Roseospirillum parvum</name>
    <dbReference type="NCBI Taxonomy" id="83401"/>
    <lineage>
        <taxon>Bacteria</taxon>
        <taxon>Pseudomonadati</taxon>
        <taxon>Pseudomonadota</taxon>
        <taxon>Alphaproteobacteria</taxon>
        <taxon>Rhodospirillales</taxon>
        <taxon>Rhodospirillaceae</taxon>
        <taxon>Roseospirillum</taxon>
    </lineage>
</organism>
<dbReference type="GO" id="GO:0008955">
    <property type="term" value="F:peptidoglycan glycosyltransferase activity"/>
    <property type="evidence" value="ECO:0007669"/>
    <property type="project" value="UniProtKB-EC"/>
</dbReference>
<evidence type="ECO:0000256" key="11">
    <source>
        <dbReference type="ARBA" id="ARBA00049902"/>
    </source>
</evidence>
<comment type="similarity">
    <text evidence="2">In the C-terminal section; belongs to the transpeptidase family.</text>
</comment>
<evidence type="ECO:0000256" key="7">
    <source>
        <dbReference type="ARBA" id="ARBA00022679"/>
    </source>
</evidence>
<dbReference type="InterPro" id="IPR001460">
    <property type="entry name" value="PCN-bd_Tpept"/>
</dbReference>
<comment type="pathway">
    <text evidence="1">Cell wall biogenesis; peptidoglycan biosynthesis.</text>
</comment>
<dbReference type="GO" id="GO:0030288">
    <property type="term" value="C:outer membrane-bounded periplasmic space"/>
    <property type="evidence" value="ECO:0007669"/>
    <property type="project" value="TreeGrafter"/>
</dbReference>
<proteinExistence type="inferred from homology"/>
<evidence type="ECO:0000256" key="5">
    <source>
        <dbReference type="ARBA" id="ARBA00022670"/>
    </source>
</evidence>
<evidence type="ECO:0000259" key="14">
    <source>
        <dbReference type="Pfam" id="PF00912"/>
    </source>
</evidence>
<dbReference type="GO" id="GO:0006508">
    <property type="term" value="P:proteolysis"/>
    <property type="evidence" value="ECO:0007669"/>
    <property type="project" value="UniProtKB-KW"/>
</dbReference>
<keyword evidence="4" id="KW-0121">Carboxypeptidase</keyword>
<comment type="catalytic activity">
    <reaction evidence="11">
        <text>[GlcNAc-(1-&gt;4)-Mur2Ac(oyl-L-Ala-gamma-D-Glu-L-Lys-D-Ala-D-Ala)](n)-di-trans,octa-cis-undecaprenyl diphosphate + beta-D-GlcNAc-(1-&gt;4)-Mur2Ac(oyl-L-Ala-gamma-D-Glu-L-Lys-D-Ala-D-Ala)-di-trans,octa-cis-undecaprenyl diphosphate = [GlcNAc-(1-&gt;4)-Mur2Ac(oyl-L-Ala-gamma-D-Glu-L-Lys-D-Ala-D-Ala)](n+1)-di-trans,octa-cis-undecaprenyl diphosphate + di-trans,octa-cis-undecaprenyl diphosphate + H(+)</text>
        <dbReference type="Rhea" id="RHEA:23708"/>
        <dbReference type="Rhea" id="RHEA-COMP:9602"/>
        <dbReference type="Rhea" id="RHEA-COMP:9603"/>
        <dbReference type="ChEBI" id="CHEBI:15378"/>
        <dbReference type="ChEBI" id="CHEBI:58405"/>
        <dbReference type="ChEBI" id="CHEBI:60033"/>
        <dbReference type="ChEBI" id="CHEBI:78435"/>
        <dbReference type="EC" id="2.4.99.28"/>
    </reaction>
</comment>
<dbReference type="InterPro" id="IPR011815">
    <property type="entry name" value="PBP_1c"/>
</dbReference>
<keyword evidence="6" id="KW-0328">Glycosyltransferase</keyword>
<dbReference type="GO" id="GO:0004180">
    <property type="term" value="F:carboxypeptidase activity"/>
    <property type="evidence" value="ECO:0007669"/>
    <property type="project" value="UniProtKB-KW"/>
</dbReference>
<dbReference type="NCBIfam" id="TIGR02073">
    <property type="entry name" value="PBP_1c"/>
    <property type="match status" value="1"/>
</dbReference>
<evidence type="ECO:0000256" key="4">
    <source>
        <dbReference type="ARBA" id="ARBA00022645"/>
    </source>
</evidence>
<feature type="domain" description="Glycosyl transferase family 51" evidence="14">
    <location>
        <begin position="60"/>
        <end position="224"/>
    </location>
</feature>
<evidence type="ECO:0000256" key="3">
    <source>
        <dbReference type="ARBA" id="ARBA00007739"/>
    </source>
</evidence>
<dbReference type="PANTHER" id="PTHR32282">
    <property type="entry name" value="BINDING PROTEIN TRANSPEPTIDASE, PUTATIVE-RELATED"/>
    <property type="match status" value="1"/>
</dbReference>
<keyword evidence="7" id="KW-0808">Transferase</keyword>
<accession>A0A1G7WBE7</accession>
<dbReference type="SUPFAM" id="SSF56601">
    <property type="entry name" value="beta-lactamase/transpeptidase-like"/>
    <property type="match status" value="1"/>
</dbReference>
<name>A0A1G7WBE7_9PROT</name>
<dbReference type="AlphaFoldDB" id="A0A1G7WBE7"/>
<dbReference type="Pfam" id="PF06832">
    <property type="entry name" value="BiPBP_C"/>
    <property type="match status" value="1"/>
</dbReference>
<evidence type="ECO:0000256" key="1">
    <source>
        <dbReference type="ARBA" id="ARBA00004752"/>
    </source>
</evidence>
<dbReference type="GO" id="GO:0008658">
    <property type="term" value="F:penicillin binding"/>
    <property type="evidence" value="ECO:0007669"/>
    <property type="project" value="InterPro"/>
</dbReference>